<proteinExistence type="predicted"/>
<comment type="caution">
    <text evidence="2">The sequence shown here is derived from an EMBL/GenBank/DDBJ whole genome shotgun (WGS) entry which is preliminary data.</text>
</comment>
<accession>A0A8T0GMX9</accession>
<dbReference type="Proteomes" id="UP000822688">
    <property type="component" value="Chromosome 10"/>
</dbReference>
<dbReference type="EMBL" id="CM026431">
    <property type="protein sequence ID" value="KAG0559589.1"/>
    <property type="molecule type" value="Genomic_DNA"/>
</dbReference>
<keyword evidence="3" id="KW-1185">Reference proteome</keyword>
<gene>
    <name evidence="2" type="ORF">KC19_10G116400</name>
</gene>
<evidence type="ECO:0000313" key="3">
    <source>
        <dbReference type="Proteomes" id="UP000822688"/>
    </source>
</evidence>
<sequence length="117" mass="12968">MCQGALCRLCPCNAQYLLTFYKAERVHKTCMATQSLLDTSSISSHQKKKDPNYKTNSHTPAHNKAHLVLLTHRPPNSSLSSCDSLPHFLVPCLLGPSEALPLLRSHRSCPVQTDIES</sequence>
<reference evidence="2" key="1">
    <citation type="submission" date="2020-06" db="EMBL/GenBank/DDBJ databases">
        <title>WGS assembly of Ceratodon purpureus strain R40.</title>
        <authorList>
            <person name="Carey S.B."/>
            <person name="Jenkins J."/>
            <person name="Shu S."/>
            <person name="Lovell J.T."/>
            <person name="Sreedasyam A."/>
            <person name="Maumus F."/>
            <person name="Tiley G.P."/>
            <person name="Fernandez-Pozo N."/>
            <person name="Barry K."/>
            <person name="Chen C."/>
            <person name="Wang M."/>
            <person name="Lipzen A."/>
            <person name="Daum C."/>
            <person name="Saski C.A."/>
            <person name="Payton A.C."/>
            <person name="Mcbreen J.C."/>
            <person name="Conrad R.E."/>
            <person name="Kollar L.M."/>
            <person name="Olsson S."/>
            <person name="Huttunen S."/>
            <person name="Landis J.B."/>
            <person name="Wickett N.J."/>
            <person name="Johnson M.G."/>
            <person name="Rensing S.A."/>
            <person name="Grimwood J."/>
            <person name="Schmutz J."/>
            <person name="Mcdaniel S.F."/>
        </authorList>
    </citation>
    <scope>NUCLEOTIDE SEQUENCE</scope>
    <source>
        <strain evidence="2">R40</strain>
    </source>
</reference>
<name>A0A8T0GMX9_CERPU</name>
<organism evidence="2 3">
    <name type="scientific">Ceratodon purpureus</name>
    <name type="common">Fire moss</name>
    <name type="synonym">Dicranum purpureum</name>
    <dbReference type="NCBI Taxonomy" id="3225"/>
    <lineage>
        <taxon>Eukaryota</taxon>
        <taxon>Viridiplantae</taxon>
        <taxon>Streptophyta</taxon>
        <taxon>Embryophyta</taxon>
        <taxon>Bryophyta</taxon>
        <taxon>Bryophytina</taxon>
        <taxon>Bryopsida</taxon>
        <taxon>Dicranidae</taxon>
        <taxon>Pseudoditrichales</taxon>
        <taxon>Ditrichaceae</taxon>
        <taxon>Ceratodon</taxon>
    </lineage>
</organism>
<evidence type="ECO:0000313" key="2">
    <source>
        <dbReference type="EMBL" id="KAG0559589.1"/>
    </source>
</evidence>
<feature type="region of interest" description="Disordered" evidence="1">
    <location>
        <begin position="41"/>
        <end position="60"/>
    </location>
</feature>
<protein>
    <submittedName>
        <fullName evidence="2">Uncharacterized protein</fullName>
    </submittedName>
</protein>
<dbReference type="AlphaFoldDB" id="A0A8T0GMX9"/>
<evidence type="ECO:0000256" key="1">
    <source>
        <dbReference type="SAM" id="MobiDB-lite"/>
    </source>
</evidence>